<organism evidence="2 3">
    <name type="scientific">Pleurodeles waltl</name>
    <name type="common">Iberian ribbed newt</name>
    <dbReference type="NCBI Taxonomy" id="8319"/>
    <lineage>
        <taxon>Eukaryota</taxon>
        <taxon>Metazoa</taxon>
        <taxon>Chordata</taxon>
        <taxon>Craniata</taxon>
        <taxon>Vertebrata</taxon>
        <taxon>Euteleostomi</taxon>
        <taxon>Amphibia</taxon>
        <taxon>Batrachia</taxon>
        <taxon>Caudata</taxon>
        <taxon>Salamandroidea</taxon>
        <taxon>Salamandridae</taxon>
        <taxon>Pleurodelinae</taxon>
        <taxon>Pleurodeles</taxon>
    </lineage>
</organism>
<accession>A0AAV7WYH8</accession>
<reference evidence="2" key="1">
    <citation type="journal article" date="2022" name="bioRxiv">
        <title>Sequencing and chromosome-scale assembly of the giantPleurodeles waltlgenome.</title>
        <authorList>
            <person name="Brown T."/>
            <person name="Elewa A."/>
            <person name="Iarovenko S."/>
            <person name="Subramanian E."/>
            <person name="Araus A.J."/>
            <person name="Petzold A."/>
            <person name="Susuki M."/>
            <person name="Suzuki K.-i.T."/>
            <person name="Hayashi T."/>
            <person name="Toyoda A."/>
            <person name="Oliveira C."/>
            <person name="Osipova E."/>
            <person name="Leigh N.D."/>
            <person name="Simon A."/>
            <person name="Yun M.H."/>
        </authorList>
    </citation>
    <scope>NUCLEOTIDE SEQUENCE</scope>
    <source>
        <strain evidence="2">20211129_DDA</strain>
        <tissue evidence="2">Liver</tissue>
    </source>
</reference>
<protein>
    <submittedName>
        <fullName evidence="2">Uncharacterized protein</fullName>
    </submittedName>
</protein>
<evidence type="ECO:0000313" key="3">
    <source>
        <dbReference type="Proteomes" id="UP001066276"/>
    </source>
</evidence>
<evidence type="ECO:0000313" key="2">
    <source>
        <dbReference type="EMBL" id="KAJ1217493.1"/>
    </source>
</evidence>
<dbReference type="EMBL" id="JANPWB010000001">
    <property type="protein sequence ID" value="KAJ1217493.1"/>
    <property type="molecule type" value="Genomic_DNA"/>
</dbReference>
<gene>
    <name evidence="2" type="ORF">NDU88_005087</name>
</gene>
<proteinExistence type="predicted"/>
<feature type="compositionally biased region" description="Polar residues" evidence="1">
    <location>
        <begin position="18"/>
        <end position="28"/>
    </location>
</feature>
<dbReference type="Proteomes" id="UP001066276">
    <property type="component" value="Chromosome 1_1"/>
</dbReference>
<keyword evidence="3" id="KW-1185">Reference proteome</keyword>
<comment type="caution">
    <text evidence="2">The sequence shown here is derived from an EMBL/GenBank/DDBJ whole genome shotgun (WGS) entry which is preliminary data.</text>
</comment>
<feature type="region of interest" description="Disordered" evidence="1">
    <location>
        <begin position="129"/>
        <end position="164"/>
    </location>
</feature>
<dbReference type="AlphaFoldDB" id="A0AAV7WYH8"/>
<sequence length="182" mass="19967">MAQHFGVRTSRSLVRPPQGSSPKGASSPTEERVFCSSPPLRYGSWPRASFPPNLWSGLLTWVWLARRVASFSAHLLPAAHHTRLHHFWHVVPASASLFVPCGPPQQRSCAGRLRTGLVLRRCSSVVSRASPLAPPRRQAGEHPGMPQRSLSAAQQQRNNPGSAVSATFRIARSLRLPCSCHF</sequence>
<feature type="region of interest" description="Disordered" evidence="1">
    <location>
        <begin position="1"/>
        <end position="32"/>
    </location>
</feature>
<feature type="compositionally biased region" description="Polar residues" evidence="1">
    <location>
        <begin position="148"/>
        <end position="164"/>
    </location>
</feature>
<name>A0AAV7WYH8_PLEWA</name>
<evidence type="ECO:0000256" key="1">
    <source>
        <dbReference type="SAM" id="MobiDB-lite"/>
    </source>
</evidence>